<feature type="compositionally biased region" description="Low complexity" evidence="5">
    <location>
        <begin position="327"/>
        <end position="338"/>
    </location>
</feature>
<dbReference type="InterPro" id="IPR028098">
    <property type="entry name" value="Glyco_trans_4-like_N"/>
</dbReference>
<evidence type="ECO:0000313" key="8">
    <source>
        <dbReference type="EMBL" id="KAK1445060.1"/>
    </source>
</evidence>
<dbReference type="Pfam" id="PF13439">
    <property type="entry name" value="Glyco_transf_4"/>
    <property type="match status" value="1"/>
</dbReference>
<dbReference type="PANTHER" id="PTHR45871">
    <property type="entry name" value="N-ACETYLGLUCOSAMINYL-PHOSPHATIDYLINOSITOL BIOSYNTHETIC PROTEIN"/>
    <property type="match status" value="1"/>
</dbReference>
<feature type="region of interest" description="Disordered" evidence="5">
    <location>
        <begin position="304"/>
        <end position="356"/>
    </location>
</feature>
<dbReference type="PROSITE" id="PS00678">
    <property type="entry name" value="WD_REPEATS_1"/>
    <property type="match status" value="1"/>
</dbReference>
<dbReference type="PROSITE" id="PS50082">
    <property type="entry name" value="WD_REPEATS_2"/>
    <property type="match status" value="1"/>
</dbReference>
<evidence type="ECO:0000256" key="3">
    <source>
        <dbReference type="ARBA" id="ARBA00022737"/>
    </source>
</evidence>
<dbReference type="Gene3D" id="3.40.50.2000">
    <property type="entry name" value="Glycogen Phosphorylase B"/>
    <property type="match status" value="2"/>
</dbReference>
<dbReference type="GO" id="GO:0000506">
    <property type="term" value="C:glycosylphosphatidylinositol-N-acetylglucosaminyltransferase (GPI-GnT) complex"/>
    <property type="evidence" value="ECO:0007669"/>
    <property type="project" value="TreeGrafter"/>
</dbReference>
<dbReference type="GO" id="GO:0017176">
    <property type="term" value="F:phosphatidylinositol N-acetylglucosaminyltransferase activity"/>
    <property type="evidence" value="ECO:0007669"/>
    <property type="project" value="TreeGrafter"/>
</dbReference>
<dbReference type="GO" id="GO:0006506">
    <property type="term" value="P:GPI anchor biosynthetic process"/>
    <property type="evidence" value="ECO:0007669"/>
    <property type="project" value="TreeGrafter"/>
</dbReference>
<proteinExistence type="predicted"/>
<keyword evidence="2" id="KW-0328">Glycosyltransferase</keyword>
<dbReference type="EMBL" id="JAVEPI010000001">
    <property type="protein sequence ID" value="KAK1445060.1"/>
    <property type="molecule type" value="Genomic_DNA"/>
</dbReference>
<dbReference type="Gene3D" id="2.130.10.10">
    <property type="entry name" value="YVTN repeat-like/Quinoprotein amine dehydrogenase"/>
    <property type="match status" value="1"/>
</dbReference>
<evidence type="ECO:0008006" key="10">
    <source>
        <dbReference type="Google" id="ProtNLM"/>
    </source>
</evidence>
<dbReference type="InterPro" id="IPR015943">
    <property type="entry name" value="WD40/YVTN_repeat-like_dom_sf"/>
</dbReference>
<reference evidence="8" key="1">
    <citation type="submission" date="2023-08" db="EMBL/GenBank/DDBJ databases">
        <title>Draft sequence of the Babesia gibsoni genome.</title>
        <authorList>
            <person name="Yamagishi J.Y."/>
            <person name="Xuan X.X."/>
        </authorList>
    </citation>
    <scope>NUCLEOTIDE SEQUENCE</scope>
    <source>
        <strain evidence="8">Azabu</strain>
    </source>
</reference>
<dbReference type="InterPro" id="IPR019775">
    <property type="entry name" value="WD40_repeat_CS"/>
</dbReference>
<dbReference type="PANTHER" id="PTHR45871:SF1">
    <property type="entry name" value="PHOSPHATIDYLINOSITOL N-ACETYLGLUCOSAMINYLTRANSFERASE SUBUNIT A"/>
    <property type="match status" value="1"/>
</dbReference>
<dbReference type="SUPFAM" id="SSF53756">
    <property type="entry name" value="UDP-Glycosyltransferase/glycogen phosphorylase"/>
    <property type="match status" value="1"/>
</dbReference>
<dbReference type="InterPro" id="IPR001680">
    <property type="entry name" value="WD40_rpt"/>
</dbReference>
<feature type="region of interest" description="Disordered" evidence="5">
    <location>
        <begin position="374"/>
        <end position="410"/>
    </location>
</feature>
<evidence type="ECO:0000256" key="2">
    <source>
        <dbReference type="ARBA" id="ARBA00022676"/>
    </source>
</evidence>
<comment type="caution">
    <text evidence="8">The sequence shown here is derived from an EMBL/GenBank/DDBJ whole genome shotgun (WGS) entry which is preliminary data.</text>
</comment>
<feature type="domain" description="Glycosyltransferase subfamily 4-like N-terminal" evidence="7">
    <location>
        <begin position="604"/>
        <end position="770"/>
    </location>
</feature>
<evidence type="ECO:0000256" key="1">
    <source>
        <dbReference type="ARBA" id="ARBA00022574"/>
    </source>
</evidence>
<keyword evidence="1 4" id="KW-0853">WD repeat</keyword>
<accession>A0AAD8USP1</accession>
<sequence>MRSNFSQRLGRDYIEEKCLRSLHVCNGHGLFNLPCRNENNIDVSTSGEYLLCSDKKCFCIINIQSQLYSGRNIRRIDNDYTCSCSRNGRERTSPTTCESLLTKEFSYRSKCAAALWHPINDYTFISGGDNFVNVWDVTVPEVAYTCAMKSSNVRKLGVSSGSVFTPIIAAGLSCGSIATCDLRSVSATNYISSAITGEVTALSFQSHNENLLVAGYEDATVAIWDLRRFNRPLTVLSNESTEKQEKLLNGCTVAYINEYSSAYTTELALSRYQDFADEEDVWSYVMGFDKTKEPKKDASFISQLGLTDMPRGSNKRSSSAQPAGTRTSSTSSITSLLLGPSNKGDMGSERSGSSRSAALERLKAKYLTEKRRRLYSYNDTPPIQNQSQPKPPKTASKLTRPLMSASASRSVKDRGIPTAVSCTKDGHSIFIARHKGFIEQYDAKNYRCIDHFMLEQLLQSYEQEPPKYAQHMSLMSWDDGDHLIFNVKQHLGVLHTRSKVLRPLVKLRWEGHDELVGNNAASQVNVQTTKEYVTGFTALRRRHEIYAINEAGEVFVLHPDSRRQTVANTKSEVMSAGKNDANLSASPPRKLRILMISEFFHPDIGGIEKHVYMLSKHLVKQGHRVVILTRNYDGRNQIRYMSGGLKVYHLPTFICYAPCGWPLFLNVVPVVRKIILRENIDLLHYHQTASNLGYILTQVGYCMGYRSVFTDHSLLSFSELGPAFLSEAACHVFLALDHAICVSNTLKENITLRLQVDPRKISTIGNAIDASAFTPAEHKRNDGRIVIVIISRLTVWKGIDMLKDVIPIVCKRHENVDFIIGGDGPLYSNIVELLDKLYLHNRVTLLGSIPPYEVNDVLKKGDIFLNTSRSESFCIGVLEAASSGLLCVCTNVGGLREILPRDMVLLANYTPESIVNRIDEAIKMLGNVDRHSFHRRVKELYSWEKVTNEVSKVYYKVIEAYVILIVIAVHIEWAILEILQPRSEIDMAPDWSEAWRKANGITVSDTRDGRKGEK</sequence>
<dbReference type="Pfam" id="PF00534">
    <property type="entry name" value="Glycos_transf_1"/>
    <property type="match status" value="1"/>
</dbReference>
<protein>
    <recommendedName>
        <fullName evidence="10">Phosphatidylinositol N-acetylglucosaminyltransferase</fullName>
    </recommendedName>
</protein>
<keyword evidence="9" id="KW-1185">Reference proteome</keyword>
<keyword evidence="2" id="KW-0808">Transferase</keyword>
<organism evidence="8 9">
    <name type="scientific">Babesia gibsoni</name>
    <dbReference type="NCBI Taxonomy" id="33632"/>
    <lineage>
        <taxon>Eukaryota</taxon>
        <taxon>Sar</taxon>
        <taxon>Alveolata</taxon>
        <taxon>Apicomplexa</taxon>
        <taxon>Aconoidasida</taxon>
        <taxon>Piroplasmida</taxon>
        <taxon>Babesiidae</taxon>
        <taxon>Babesia</taxon>
    </lineage>
</organism>
<feature type="compositionally biased region" description="Polar residues" evidence="5">
    <location>
        <begin position="315"/>
        <end position="326"/>
    </location>
</feature>
<keyword evidence="3" id="KW-0677">Repeat</keyword>
<gene>
    <name evidence="8" type="ORF">BgAZ_109660</name>
</gene>
<dbReference type="InterPro" id="IPR001296">
    <property type="entry name" value="Glyco_trans_1"/>
</dbReference>
<feature type="compositionally biased region" description="Polar residues" evidence="5">
    <location>
        <begin position="377"/>
        <end position="388"/>
    </location>
</feature>
<evidence type="ECO:0000256" key="5">
    <source>
        <dbReference type="SAM" id="MobiDB-lite"/>
    </source>
</evidence>
<dbReference type="AlphaFoldDB" id="A0AAD8USP1"/>
<evidence type="ECO:0000259" key="7">
    <source>
        <dbReference type="Pfam" id="PF13439"/>
    </source>
</evidence>
<name>A0AAD8USP1_BABGI</name>
<evidence type="ECO:0000256" key="4">
    <source>
        <dbReference type="PROSITE-ProRule" id="PRU00221"/>
    </source>
</evidence>
<feature type="domain" description="Glycosyl transferase family 1" evidence="6">
    <location>
        <begin position="775"/>
        <end position="924"/>
    </location>
</feature>
<dbReference type="SUPFAM" id="SSF50978">
    <property type="entry name" value="WD40 repeat-like"/>
    <property type="match status" value="1"/>
</dbReference>
<dbReference type="InterPro" id="IPR036322">
    <property type="entry name" value="WD40_repeat_dom_sf"/>
</dbReference>
<feature type="repeat" description="WD" evidence="4">
    <location>
        <begin position="192"/>
        <end position="234"/>
    </location>
</feature>
<dbReference type="SMART" id="SM00320">
    <property type="entry name" value="WD40"/>
    <property type="match status" value="2"/>
</dbReference>
<evidence type="ECO:0000313" key="9">
    <source>
        <dbReference type="Proteomes" id="UP001230268"/>
    </source>
</evidence>
<dbReference type="Proteomes" id="UP001230268">
    <property type="component" value="Unassembled WGS sequence"/>
</dbReference>
<evidence type="ECO:0000259" key="6">
    <source>
        <dbReference type="Pfam" id="PF00534"/>
    </source>
</evidence>